<proteinExistence type="predicted"/>
<sequence>MPGGGSKVDWVEEGDSSRAGGPSLTTAATSAGSNATRTLPRRAFAFEFEPIAIDRPPPSSPTGGLGGSGQLIRAGPA</sequence>
<feature type="compositionally biased region" description="Low complexity" evidence="1">
    <location>
        <begin position="19"/>
        <end position="38"/>
    </location>
</feature>
<dbReference type="AlphaFoldDB" id="A0A2I0B7H8"/>
<name>A0A2I0B7H8_9ASPA</name>
<organism evidence="2 3">
    <name type="scientific">Apostasia shenzhenica</name>
    <dbReference type="NCBI Taxonomy" id="1088818"/>
    <lineage>
        <taxon>Eukaryota</taxon>
        <taxon>Viridiplantae</taxon>
        <taxon>Streptophyta</taxon>
        <taxon>Embryophyta</taxon>
        <taxon>Tracheophyta</taxon>
        <taxon>Spermatophyta</taxon>
        <taxon>Magnoliopsida</taxon>
        <taxon>Liliopsida</taxon>
        <taxon>Asparagales</taxon>
        <taxon>Orchidaceae</taxon>
        <taxon>Apostasioideae</taxon>
        <taxon>Apostasia</taxon>
    </lineage>
</organism>
<dbReference type="Proteomes" id="UP000236161">
    <property type="component" value="Unassembled WGS sequence"/>
</dbReference>
<protein>
    <submittedName>
        <fullName evidence="2">Uncharacterized protein</fullName>
    </submittedName>
</protein>
<accession>A0A2I0B7H8</accession>
<evidence type="ECO:0000313" key="2">
    <source>
        <dbReference type="EMBL" id="PKA63711.1"/>
    </source>
</evidence>
<gene>
    <name evidence="2" type="ORF">AXF42_Ash016995</name>
</gene>
<keyword evidence="3" id="KW-1185">Reference proteome</keyword>
<dbReference type="EMBL" id="KZ451907">
    <property type="protein sequence ID" value="PKA63711.1"/>
    <property type="molecule type" value="Genomic_DNA"/>
</dbReference>
<reference evidence="2 3" key="1">
    <citation type="journal article" date="2017" name="Nature">
        <title>The Apostasia genome and the evolution of orchids.</title>
        <authorList>
            <person name="Zhang G.Q."/>
            <person name="Liu K.W."/>
            <person name="Li Z."/>
            <person name="Lohaus R."/>
            <person name="Hsiao Y.Y."/>
            <person name="Niu S.C."/>
            <person name="Wang J.Y."/>
            <person name="Lin Y.C."/>
            <person name="Xu Q."/>
            <person name="Chen L.J."/>
            <person name="Yoshida K."/>
            <person name="Fujiwara S."/>
            <person name="Wang Z.W."/>
            <person name="Zhang Y.Q."/>
            <person name="Mitsuda N."/>
            <person name="Wang M."/>
            <person name="Liu G.H."/>
            <person name="Pecoraro L."/>
            <person name="Huang H.X."/>
            <person name="Xiao X.J."/>
            <person name="Lin M."/>
            <person name="Wu X.Y."/>
            <person name="Wu W.L."/>
            <person name="Chen Y.Y."/>
            <person name="Chang S.B."/>
            <person name="Sakamoto S."/>
            <person name="Ohme-Takagi M."/>
            <person name="Yagi M."/>
            <person name="Zeng S.J."/>
            <person name="Shen C.Y."/>
            <person name="Yeh C.M."/>
            <person name="Luo Y.B."/>
            <person name="Tsai W.C."/>
            <person name="Van de Peer Y."/>
            <person name="Liu Z.J."/>
        </authorList>
    </citation>
    <scope>NUCLEOTIDE SEQUENCE [LARGE SCALE GENOMIC DNA]</scope>
    <source>
        <strain evidence="3">cv. Shenzhen</strain>
        <tissue evidence="2">Stem</tissue>
    </source>
</reference>
<evidence type="ECO:0000313" key="3">
    <source>
        <dbReference type="Proteomes" id="UP000236161"/>
    </source>
</evidence>
<feature type="region of interest" description="Disordered" evidence="1">
    <location>
        <begin position="1"/>
        <end position="77"/>
    </location>
</feature>
<evidence type="ECO:0000256" key="1">
    <source>
        <dbReference type="SAM" id="MobiDB-lite"/>
    </source>
</evidence>